<comment type="subcellular location">
    <subcellularLocation>
        <location evidence="1">Cell membrane</location>
        <topology evidence="1">Multi-pass membrane protein</topology>
    </subcellularLocation>
</comment>
<dbReference type="GO" id="GO:0016776">
    <property type="term" value="F:phosphotransferase activity, phosphate group as acceptor"/>
    <property type="evidence" value="ECO:0007669"/>
    <property type="project" value="TreeGrafter"/>
</dbReference>
<gene>
    <name evidence="10" type="ORF">BBW65_00915</name>
</gene>
<sequence length="483" mass="56146">MFFVILVISIICFAVDIFCVYWFKHAFNLNMAFTAFETNSKESVEFLETYLNWKLLGIYLVFILLSIFYWLKITLKVPSKIYYAFLAFCLFGFINFAIHIRTIYKPGYYYWARPEISYITPLGFATKLHFVSKEIESMLQAVQKLKTQLRSTQIDIQTESKTNIANFALIIGESTQRGHMQLYGYPKPNTPNLIKLQQQGNLFVFTDVISPHAQTNLSLQTVLTFANYENAKTPWYQQANLVSIVQTQYPTYWFSNQEPPIYPYPPSLIGSLAQYSNFVAEQYTGFDERLLQAFDSANITSQKGFYVFHLMGTHGTYQSRYPKAFELFPIPAFNTHQRRITQYDNAIFYNDYIVSEIFKRFASKDALVLYFSDHGEEVHELGEFVGHGSNPASRFQLEIPMMIYVSDIFKQKHPEIVQKIQASLNRPYMTDDLIHTILDLLGIKTAESQSSRSIVSKDFDTKRKRMIGNQDYDKDLKGQKALR</sequence>
<dbReference type="InterPro" id="IPR040423">
    <property type="entry name" value="PEA_transferase"/>
</dbReference>
<dbReference type="SUPFAM" id="SSF53649">
    <property type="entry name" value="Alkaline phosphatase-like"/>
    <property type="match status" value="1"/>
</dbReference>
<evidence type="ECO:0000256" key="6">
    <source>
        <dbReference type="ARBA" id="ARBA00023136"/>
    </source>
</evidence>
<accession>A0A1B1U408</accession>
<evidence type="ECO:0000256" key="5">
    <source>
        <dbReference type="ARBA" id="ARBA00022989"/>
    </source>
</evidence>
<feature type="transmembrane region" description="Helical" evidence="8">
    <location>
        <begin position="5"/>
        <end position="23"/>
    </location>
</feature>
<evidence type="ECO:0000256" key="3">
    <source>
        <dbReference type="ARBA" id="ARBA00022679"/>
    </source>
</evidence>
<dbReference type="InterPro" id="IPR017850">
    <property type="entry name" value="Alkaline_phosphatase_core_sf"/>
</dbReference>
<organism evidence="10 11">
    <name type="scientific">Helicobacter enhydrae</name>
    <dbReference type="NCBI Taxonomy" id="222136"/>
    <lineage>
        <taxon>Bacteria</taxon>
        <taxon>Pseudomonadati</taxon>
        <taxon>Campylobacterota</taxon>
        <taxon>Epsilonproteobacteria</taxon>
        <taxon>Campylobacterales</taxon>
        <taxon>Helicobacteraceae</taxon>
        <taxon>Helicobacter</taxon>
    </lineage>
</organism>
<keyword evidence="11" id="KW-1185">Reference proteome</keyword>
<keyword evidence="6 8" id="KW-0472">Membrane</keyword>
<evidence type="ECO:0000259" key="9">
    <source>
        <dbReference type="Pfam" id="PF00884"/>
    </source>
</evidence>
<dbReference type="Proteomes" id="UP000092884">
    <property type="component" value="Chromosome"/>
</dbReference>
<name>A0A1B1U408_9HELI</name>
<dbReference type="AlphaFoldDB" id="A0A1B1U408"/>
<evidence type="ECO:0000256" key="2">
    <source>
        <dbReference type="ARBA" id="ARBA00022475"/>
    </source>
</evidence>
<dbReference type="InterPro" id="IPR000917">
    <property type="entry name" value="Sulfatase_N"/>
</dbReference>
<dbReference type="EMBL" id="CP016503">
    <property type="protein sequence ID" value="ANV97462.1"/>
    <property type="molecule type" value="Genomic_DNA"/>
</dbReference>
<proteinExistence type="predicted"/>
<evidence type="ECO:0000256" key="4">
    <source>
        <dbReference type="ARBA" id="ARBA00022692"/>
    </source>
</evidence>
<dbReference type="CDD" id="cd16017">
    <property type="entry name" value="LptA"/>
    <property type="match status" value="1"/>
</dbReference>
<feature type="transmembrane region" description="Helical" evidence="8">
    <location>
        <begin position="50"/>
        <end position="71"/>
    </location>
</feature>
<reference evidence="11" key="1">
    <citation type="submission" date="2016-07" db="EMBL/GenBank/DDBJ databases">
        <authorList>
            <person name="Florea S."/>
            <person name="Webb J.S."/>
            <person name="Jaromczyk J."/>
            <person name="Schardl C.L."/>
        </authorList>
    </citation>
    <scope>NUCLEOTIDE SEQUENCE [LARGE SCALE GENOMIC DNA]</scope>
    <source>
        <strain evidence="11">MIT 01-6242</strain>
    </source>
</reference>
<evidence type="ECO:0000313" key="11">
    <source>
        <dbReference type="Proteomes" id="UP000092884"/>
    </source>
</evidence>
<keyword evidence="7" id="KW-0175">Coiled coil</keyword>
<evidence type="ECO:0000256" key="7">
    <source>
        <dbReference type="SAM" id="Coils"/>
    </source>
</evidence>
<dbReference type="STRING" id="222136.BBW65_00915"/>
<keyword evidence="3" id="KW-0808">Transferase</keyword>
<feature type="domain" description="Sulfatase N-terminal" evidence="9">
    <location>
        <begin position="166"/>
        <end position="443"/>
    </location>
</feature>
<dbReference type="OrthoDB" id="9786870at2"/>
<dbReference type="RefSeq" id="WP_066338489.1">
    <property type="nucleotide sequence ID" value="NZ_CP016503.1"/>
</dbReference>
<keyword evidence="4 8" id="KW-0812">Transmembrane</keyword>
<keyword evidence="5 8" id="KW-1133">Transmembrane helix</keyword>
<keyword evidence="2" id="KW-1003">Cell membrane</keyword>
<feature type="transmembrane region" description="Helical" evidence="8">
    <location>
        <begin position="83"/>
        <end position="104"/>
    </location>
</feature>
<dbReference type="Gene3D" id="3.40.720.10">
    <property type="entry name" value="Alkaline Phosphatase, subunit A"/>
    <property type="match status" value="1"/>
</dbReference>
<evidence type="ECO:0000256" key="8">
    <source>
        <dbReference type="SAM" id="Phobius"/>
    </source>
</evidence>
<feature type="coiled-coil region" evidence="7">
    <location>
        <begin position="128"/>
        <end position="155"/>
    </location>
</feature>
<evidence type="ECO:0000313" key="10">
    <source>
        <dbReference type="EMBL" id="ANV97462.1"/>
    </source>
</evidence>
<evidence type="ECO:0000256" key="1">
    <source>
        <dbReference type="ARBA" id="ARBA00004651"/>
    </source>
</evidence>
<dbReference type="GO" id="GO:0005886">
    <property type="term" value="C:plasma membrane"/>
    <property type="evidence" value="ECO:0007669"/>
    <property type="project" value="UniProtKB-SubCell"/>
</dbReference>
<dbReference type="GO" id="GO:0009244">
    <property type="term" value="P:lipopolysaccharide core region biosynthetic process"/>
    <property type="evidence" value="ECO:0007669"/>
    <property type="project" value="TreeGrafter"/>
</dbReference>
<dbReference type="Pfam" id="PF00884">
    <property type="entry name" value="Sulfatase"/>
    <property type="match status" value="1"/>
</dbReference>
<dbReference type="InterPro" id="IPR058130">
    <property type="entry name" value="PEA_transf_C"/>
</dbReference>
<protein>
    <recommendedName>
        <fullName evidence="9">Sulfatase N-terminal domain-containing protein</fullName>
    </recommendedName>
</protein>
<dbReference type="PANTHER" id="PTHR30443">
    <property type="entry name" value="INNER MEMBRANE PROTEIN"/>
    <property type="match status" value="1"/>
</dbReference>
<dbReference type="KEGG" id="het:BBW65_00915"/>
<dbReference type="PANTHER" id="PTHR30443:SF2">
    <property type="entry name" value="PHOSPHOETHANOLAMINE TRANSFERASE EPTC"/>
    <property type="match status" value="1"/>
</dbReference>